<keyword evidence="2" id="KW-1185">Reference proteome</keyword>
<gene>
    <name evidence="1" type="ORF">GCM10009789_03050</name>
</gene>
<dbReference type="EMBL" id="BAAAOS010000005">
    <property type="protein sequence ID" value="GAA1552875.1"/>
    <property type="molecule type" value="Genomic_DNA"/>
</dbReference>
<sequence>MTGQARRLLHDVHRLALAYHWSEPQIWDLPLRRRTAYLLQLEAEADAALLAGLTNPAWGDELS</sequence>
<comment type="caution">
    <text evidence="1">The sequence shown here is derived from an EMBL/GenBank/DDBJ whole genome shotgun (WGS) entry which is preliminary data.</text>
</comment>
<proteinExistence type="predicted"/>
<reference evidence="1 2" key="1">
    <citation type="journal article" date="2019" name="Int. J. Syst. Evol. Microbiol.">
        <title>The Global Catalogue of Microorganisms (GCM) 10K type strain sequencing project: providing services to taxonomists for standard genome sequencing and annotation.</title>
        <authorList>
            <consortium name="The Broad Institute Genomics Platform"/>
            <consortium name="The Broad Institute Genome Sequencing Center for Infectious Disease"/>
            <person name="Wu L."/>
            <person name="Ma J."/>
        </authorList>
    </citation>
    <scope>NUCLEOTIDE SEQUENCE [LARGE SCALE GENOMIC DNA]</scope>
    <source>
        <strain evidence="1 2">JCM 14969</strain>
    </source>
</reference>
<dbReference type="Proteomes" id="UP001500393">
    <property type="component" value="Unassembled WGS sequence"/>
</dbReference>
<evidence type="ECO:0000313" key="2">
    <source>
        <dbReference type="Proteomes" id="UP001500393"/>
    </source>
</evidence>
<name>A0ABN2C6E4_9ACTN</name>
<protein>
    <submittedName>
        <fullName evidence="1">Uncharacterized protein</fullName>
    </submittedName>
</protein>
<organism evidence="1 2">
    <name type="scientific">Kribbella sancticallisti</name>
    <dbReference type="NCBI Taxonomy" id="460087"/>
    <lineage>
        <taxon>Bacteria</taxon>
        <taxon>Bacillati</taxon>
        <taxon>Actinomycetota</taxon>
        <taxon>Actinomycetes</taxon>
        <taxon>Propionibacteriales</taxon>
        <taxon>Kribbellaceae</taxon>
        <taxon>Kribbella</taxon>
    </lineage>
</organism>
<evidence type="ECO:0000313" key="1">
    <source>
        <dbReference type="EMBL" id="GAA1552875.1"/>
    </source>
</evidence>
<accession>A0ABN2C6E4</accession>